<keyword evidence="6" id="KW-1185">Reference proteome</keyword>
<dbReference type="Gene3D" id="3.10.590.10">
    <property type="entry name" value="ph1033 like domains"/>
    <property type="match status" value="1"/>
</dbReference>
<feature type="region of interest" description="Disordered" evidence="3">
    <location>
        <begin position="574"/>
        <end position="698"/>
    </location>
</feature>
<comment type="subcellular location">
    <subcellularLocation>
        <location evidence="1">Nucleus</location>
    </subcellularLocation>
</comment>
<evidence type="ECO:0000259" key="4">
    <source>
        <dbReference type="Pfam" id="PF01878"/>
    </source>
</evidence>
<dbReference type="AlphaFoldDB" id="A0A8H5FE81"/>
<dbReference type="InterPro" id="IPR015947">
    <property type="entry name" value="PUA-like_sf"/>
</dbReference>
<dbReference type="InterPro" id="IPR052181">
    <property type="entry name" value="5hmC_binding"/>
</dbReference>
<comment type="caution">
    <text evidence="5">The sequence shown here is derived from an EMBL/GenBank/DDBJ whole genome shotgun (WGS) entry which is preliminary data.</text>
</comment>
<protein>
    <recommendedName>
        <fullName evidence="4">EVE domain-containing protein</fullName>
    </recommendedName>
</protein>
<evidence type="ECO:0000256" key="3">
    <source>
        <dbReference type="SAM" id="MobiDB-lite"/>
    </source>
</evidence>
<dbReference type="EMBL" id="JAACJK010000109">
    <property type="protein sequence ID" value="KAF5333554.1"/>
    <property type="molecule type" value="Genomic_DNA"/>
</dbReference>
<accession>A0A8H5FE81</accession>
<dbReference type="SUPFAM" id="SSF88697">
    <property type="entry name" value="PUA domain-like"/>
    <property type="match status" value="1"/>
</dbReference>
<proteinExistence type="predicted"/>
<gene>
    <name evidence="5" type="ORF">D9611_002835</name>
</gene>
<sequence>MSFKGSQSLDTISLPLQPITLPAMGGIKTPIFAGVFDEPVEELCKDEPEVEGIHFSGPHYIRNSEGAIAEVTLDNKGTVNSATFSGDRNQQWILHRHPSTSERKVAVMSFHDGRYLTASGTSCESSEVYVDKEPFYWKLATVVQGVYSLETDSPLGQLKIPATGPCTITDFDDESNLKQVDLIIVQKTPESDSSLVPVRSVIEPPPAIESEPEPAVPDAAVPENEMQHSYTDQEIYYTPGVPGTIIIMNHLSTLIYVAVSGAKGSTGQWPIKPEGAEYWIRCEDESAHVSLPGSIEGQGARVHRARLGMILHIQKMPRKDSWEGIQSVSVDAATYTSTPDLPNKIGIKNETAFDIHACVHRPSQSAGDTAGTTAARYYLLKAEPDSRIEKGKDVKFSVDDFEEVKSSPWEGVRNYEARNIMKEMKVGDKALFYHSNCKEPGIAAFAEVSKEAYPDYTAWDPEHPYYDAKSDKTNPKWYMVDLTFTSRAAHFVPLALLRYIASVPLPKSGDTVPGLIPELSYLSRASVLALQGMGLVTRGRLSVQRVKQEEWDAINLLAERGGWEGLDLKKLGSGASSSSAAKSKAKPKAKLPAAKGKGKKRAKVDDDEEAGEDQDEDEDVIGEEGTAVKDSKRGKGAVATGKRSRATEVPPAEEASTDLGEDVVAVEGGTRRSSRRIASKATESTPQPSKSKKRKVKG</sequence>
<dbReference type="PANTHER" id="PTHR14087">
    <property type="entry name" value="THYMOCYTE NUCLEAR PROTEIN 1"/>
    <property type="match status" value="1"/>
</dbReference>
<dbReference type="Proteomes" id="UP000541558">
    <property type="component" value="Unassembled WGS sequence"/>
</dbReference>
<evidence type="ECO:0000256" key="1">
    <source>
        <dbReference type="ARBA" id="ARBA00004123"/>
    </source>
</evidence>
<dbReference type="Gene3D" id="2.80.10.50">
    <property type="match status" value="1"/>
</dbReference>
<evidence type="ECO:0000256" key="2">
    <source>
        <dbReference type="ARBA" id="ARBA00023242"/>
    </source>
</evidence>
<dbReference type="Pfam" id="PF01878">
    <property type="entry name" value="EVE"/>
    <property type="match status" value="1"/>
</dbReference>
<dbReference type="InterPro" id="IPR047197">
    <property type="entry name" value="THYN1-like_EVE"/>
</dbReference>
<dbReference type="GO" id="GO:0005634">
    <property type="term" value="C:nucleus"/>
    <property type="evidence" value="ECO:0007669"/>
    <property type="project" value="UniProtKB-SubCell"/>
</dbReference>
<dbReference type="FunFam" id="3.10.590.10:FF:000006">
    <property type="entry name" value="Chromosome 7, whole genome shotgun sequence"/>
    <property type="match status" value="1"/>
</dbReference>
<evidence type="ECO:0000313" key="5">
    <source>
        <dbReference type="EMBL" id="KAF5333554.1"/>
    </source>
</evidence>
<organism evidence="5 6">
    <name type="scientific">Ephemerocybe angulata</name>
    <dbReference type="NCBI Taxonomy" id="980116"/>
    <lineage>
        <taxon>Eukaryota</taxon>
        <taxon>Fungi</taxon>
        <taxon>Dikarya</taxon>
        <taxon>Basidiomycota</taxon>
        <taxon>Agaricomycotina</taxon>
        <taxon>Agaricomycetes</taxon>
        <taxon>Agaricomycetidae</taxon>
        <taxon>Agaricales</taxon>
        <taxon>Agaricineae</taxon>
        <taxon>Psathyrellaceae</taxon>
        <taxon>Ephemerocybe</taxon>
    </lineage>
</organism>
<dbReference type="InterPro" id="IPR002740">
    <property type="entry name" value="EVE_domain"/>
</dbReference>
<dbReference type="PANTHER" id="PTHR14087:SF7">
    <property type="entry name" value="THYMOCYTE NUCLEAR PROTEIN 1"/>
    <property type="match status" value="1"/>
</dbReference>
<keyword evidence="2" id="KW-0539">Nucleus</keyword>
<feature type="compositionally biased region" description="Acidic residues" evidence="3">
    <location>
        <begin position="605"/>
        <end position="622"/>
    </location>
</feature>
<dbReference type="OrthoDB" id="41445at2759"/>
<reference evidence="5 6" key="1">
    <citation type="journal article" date="2020" name="ISME J.">
        <title>Uncovering the hidden diversity of litter-decomposition mechanisms in mushroom-forming fungi.</title>
        <authorList>
            <person name="Floudas D."/>
            <person name="Bentzer J."/>
            <person name="Ahren D."/>
            <person name="Johansson T."/>
            <person name="Persson P."/>
            <person name="Tunlid A."/>
        </authorList>
    </citation>
    <scope>NUCLEOTIDE SEQUENCE [LARGE SCALE GENOMIC DNA]</scope>
    <source>
        <strain evidence="5 6">CBS 175.51</strain>
    </source>
</reference>
<name>A0A8H5FE81_9AGAR</name>
<feature type="domain" description="EVE" evidence="4">
    <location>
        <begin position="376"/>
        <end position="554"/>
    </location>
</feature>
<evidence type="ECO:0000313" key="6">
    <source>
        <dbReference type="Proteomes" id="UP000541558"/>
    </source>
</evidence>
<dbReference type="CDD" id="cd21133">
    <property type="entry name" value="EVE"/>
    <property type="match status" value="1"/>
</dbReference>